<dbReference type="RefSeq" id="WP_058312460.1">
    <property type="nucleotide sequence ID" value="NZ_CYTW01000004.1"/>
</dbReference>
<name>A0A0P1IEQ7_9RHOB</name>
<dbReference type="EMBL" id="CYTW01000004">
    <property type="protein sequence ID" value="CUK08764.1"/>
    <property type="molecule type" value="Genomic_DNA"/>
</dbReference>
<dbReference type="Proteomes" id="UP000051870">
    <property type="component" value="Unassembled WGS sequence"/>
</dbReference>
<reference evidence="2" key="1">
    <citation type="submission" date="2015-09" db="EMBL/GenBank/DDBJ databases">
        <authorList>
            <person name="Rodrigo-Torres Lidia"/>
            <person name="Arahal R.David."/>
        </authorList>
    </citation>
    <scope>NUCLEOTIDE SEQUENCE [LARGE SCALE GENOMIC DNA]</scope>
    <source>
        <strain evidence="2">CECT 7735</strain>
    </source>
</reference>
<dbReference type="STRING" id="1715693.PH7735_03289"/>
<sequence>MSKVVLHIGTHKTATTTIQDTFYQNSEKLAEAGLVYPRLAGPKITGHHGLVFAWGRLPEIYRLKEGSRKAFLQIAKEYGPQDKTVFLSSEEFSRGGTSANVDFVEVRKLLSGFDEIEVVCTLRAQWQYLQSVYQELSKNQIPTTPDKIVDPSIKNGIWKDLWIDYNFLLDQLLLAFDETEITFLDFDSLRQAEGGIIGAYLARYCPALTVEDLETVNGGASNVSPDPMASWMSNLVSPSGVAPKWLTETAEAVLDIDLGEKRKTCIFNKWEFQMLAEHFEKSNEALRQRRLPFQPEFAITGTEGHKVTHFRNDLPHNAWVRMTRRLANRCWNTEKATNAGA</sequence>
<keyword evidence="2" id="KW-1185">Reference proteome</keyword>
<protein>
    <recommendedName>
        <fullName evidence="3">Sulfotransferase domain protein</fullName>
    </recommendedName>
</protein>
<evidence type="ECO:0000313" key="2">
    <source>
        <dbReference type="Proteomes" id="UP000051870"/>
    </source>
</evidence>
<dbReference type="InterPro" id="IPR027417">
    <property type="entry name" value="P-loop_NTPase"/>
</dbReference>
<evidence type="ECO:0008006" key="3">
    <source>
        <dbReference type="Google" id="ProtNLM"/>
    </source>
</evidence>
<evidence type="ECO:0000313" key="1">
    <source>
        <dbReference type="EMBL" id="CUK08764.1"/>
    </source>
</evidence>
<gene>
    <name evidence="1" type="ORF">PH7735_03289</name>
</gene>
<accession>A0A0P1IEQ7</accession>
<dbReference type="AlphaFoldDB" id="A0A0P1IEQ7"/>
<proteinExistence type="predicted"/>
<dbReference type="SUPFAM" id="SSF52540">
    <property type="entry name" value="P-loop containing nucleoside triphosphate hydrolases"/>
    <property type="match status" value="1"/>
</dbReference>
<organism evidence="1 2">
    <name type="scientific">Shimia thalassica</name>
    <dbReference type="NCBI Taxonomy" id="1715693"/>
    <lineage>
        <taxon>Bacteria</taxon>
        <taxon>Pseudomonadati</taxon>
        <taxon>Pseudomonadota</taxon>
        <taxon>Alphaproteobacteria</taxon>
        <taxon>Rhodobacterales</taxon>
        <taxon>Roseobacteraceae</taxon>
    </lineage>
</organism>
<dbReference type="GeneID" id="83882268"/>